<sequence length="90" mass="9433">MTRRTRLIAVAGGIAMMLFGGDFPTGGTGSFLSDAQARVGRPLTPVSYAGVARRTTRRSVAAGAAIGTTVYAPGCVQAVDAYGRIYYRCR</sequence>
<name>A0A2P7BGT7_9HYPH</name>
<proteinExistence type="predicted"/>
<dbReference type="AlphaFoldDB" id="A0A2P7BGT7"/>
<organism evidence="1 2">
    <name type="scientific">Phyllobacterium brassicacearum</name>
    <dbReference type="NCBI Taxonomy" id="314235"/>
    <lineage>
        <taxon>Bacteria</taxon>
        <taxon>Pseudomonadati</taxon>
        <taxon>Pseudomonadota</taxon>
        <taxon>Alphaproteobacteria</taxon>
        <taxon>Hyphomicrobiales</taxon>
        <taxon>Phyllobacteriaceae</taxon>
        <taxon>Phyllobacterium</taxon>
    </lineage>
</organism>
<dbReference type="EMBL" id="PGGO01000016">
    <property type="protein sequence ID" value="PSH65703.1"/>
    <property type="molecule type" value="Genomic_DNA"/>
</dbReference>
<evidence type="ECO:0000313" key="2">
    <source>
        <dbReference type="Proteomes" id="UP000241444"/>
    </source>
</evidence>
<comment type="caution">
    <text evidence="1">The sequence shown here is derived from an EMBL/GenBank/DDBJ whole genome shotgun (WGS) entry which is preliminary data.</text>
</comment>
<gene>
    <name evidence="1" type="ORF">CU102_19640</name>
</gene>
<dbReference type="Proteomes" id="UP000241444">
    <property type="component" value="Unassembled WGS sequence"/>
</dbReference>
<evidence type="ECO:0000313" key="1">
    <source>
        <dbReference type="EMBL" id="PSH65703.1"/>
    </source>
</evidence>
<dbReference type="OrthoDB" id="8283662at2"/>
<accession>A0A2P7BGT7</accession>
<protein>
    <submittedName>
        <fullName evidence="1">Uncharacterized protein</fullName>
    </submittedName>
</protein>
<keyword evidence="2" id="KW-1185">Reference proteome</keyword>
<reference evidence="2" key="1">
    <citation type="submission" date="2017-11" db="EMBL/GenBank/DDBJ databases">
        <authorList>
            <person name="Kuznetsova I."/>
            <person name="Sazanova A."/>
            <person name="Chirak E."/>
            <person name="Safronova V."/>
            <person name="Willems A."/>
        </authorList>
    </citation>
    <scope>NUCLEOTIDE SEQUENCE [LARGE SCALE GENOMIC DNA]</scope>
    <source>
        <strain evidence="2">STM 196</strain>
    </source>
</reference>
<dbReference type="RefSeq" id="WP_106712797.1">
    <property type="nucleotide sequence ID" value="NZ_PGGO01000016.1"/>
</dbReference>